<accession>A0A815V716</accession>
<feature type="compositionally biased region" description="Basic residues" evidence="1">
    <location>
        <begin position="457"/>
        <end position="467"/>
    </location>
</feature>
<proteinExistence type="predicted"/>
<gene>
    <name evidence="3" type="ORF">XAT740_LOCUS41160</name>
</gene>
<evidence type="ECO:0000313" key="3">
    <source>
        <dbReference type="EMBL" id="CAF1526700.1"/>
    </source>
</evidence>
<evidence type="ECO:0000256" key="1">
    <source>
        <dbReference type="SAM" id="MobiDB-lite"/>
    </source>
</evidence>
<feature type="compositionally biased region" description="Polar residues" evidence="1">
    <location>
        <begin position="209"/>
        <end position="234"/>
    </location>
</feature>
<sequence length="1642" mass="190329">MQFFVLEVETLSCYQCSMKYSNTECNSNNSAYVTECQPTYDTCLTIVLKPSILDEIIITKYCTKRKACELQQQYTHSLTPCEPNNEGRSWACVSCCGDRDLCNHDDSSQLILNRNLSVIVVLMVVQNNSKAKPLNHTWFYVRKLSSYSLTIEMATKKSTKFIQDRPNSTDSSASMWEKVSTQFTEGKHDAPFADHASDEDPADEGPIVDNNNQDSEADSDASTSPPIETTSSADRSFKPWESCSNHKHLAIIMNQRKEDEIREDLSKNEFTWRNDEQKLTPFHFGLTALHIDFDQPRLINTELLSCILERKNSWLTFHKQEKNSTERQKGTHESSSLQQLERCRITSNMDIELRYGALVDLTHFQYSGKHSWINQRGVSFMMYLDERRKNGECIEWIVEDCDKRRKKQLLVSNINHMAIIDKNEYGFDAYICQQCNMNEFEAKANNSYGNNNSKQSHNQRARSHSRPRAAPPLCSTTDRSRRINYRPYERVGANAGCYFPTVRFSVHVNQLCINNQNKHSILLQVTHILSCLIKFFLKHQITVCYGQITSNEAPTQLSHSDGLAFPTLITKYAWQLLSSVGYGFQLQIFHHPEFRTRLMQTIDEEPNSDELVYRVCVYLSRIYPLKPFVNIVDELEQGINELKRKQDASAYGLVNKIDVKVDNEAYIPSVTLTPTTIRVKPFKLCRTNRILRAQNEFGLPLYHFVLVDIRDENGRALQAYHFRHLRQILLHYLENGFQLMDDDRIYKYLHHSQSQLRERQFWFYYSHQQADQYRNNGNMSFNEAYRWMGDFTNERNPAKYAARMALCFTTTRGTERVSVENVEYMENDIEVQVNGKKLSFTDGCGKMSKKLYVEIKKHLHLGNDFSAVQFRYAGCKGVVSLDTTLKTGKDLYIRPSMNKFVSRHEIFEVCKLSAPRIAFLNRQAILLLDYRKISPIVFRKLQQENHLQLIRALLINQDAEKLIRSKVPFWFLPPDIYRANIDYIREPFFRQLLISACLQSTRDLLHRTRIRIPPNGGRNMLGIVDEYKVLKEDEVFIQYTILDSPVDSGKNNKKTEILDKRRVVITKNPCHHPGDMRTFTAVDYPELRHLKDVVVFAQQGRRPAPHDISGSDLDGDEYLVVWHEDLVPLQTDNAQPYDYDSPIPVQDLGVPVTREHINRKVLEIAEQDCLGRLSNLHLAFADKFGVDNEQRPPRGIMSTVELAGAISQEVDSGKTGYHPLNEDNIRTLKDSLDNERPDYMENEGFDRYRSKHILGELYRSSKRTLPGWNRLVRYHRHLRHLAVRIHDEEEDENEDKHEETGENDGDVDKESNIQIDESIVSGIVRNHPDFSTRMEFAKNLTLVYRQEMFEILSLYGLSHESDLWCRNSINNMSGELEDTAYTELERLVSRTRTRFHTEQVGYCENAGCNEDTAVSDMCRICSKVHESMTVACYCVCYDNKRSQEEIPILSLPWIFASSLLQYRMNQTSSSPLSSGLLGSAMKTQFDSLFKKRYLRLNSNDVEFRSSDNSTTRAHINASLCIFIEVLQNFMERKKHSQWAMVLSRCVQESRWCKPILGQPLRGDNWKLVLSRQAVSTGDKYAYALLSWNESNDTLMHKHFNDLLGICYKEGSRKNDVDFLKISEDIILLLQQITIKQIISLDS</sequence>
<dbReference type="InterPro" id="IPR007855">
    <property type="entry name" value="RDRP"/>
</dbReference>
<dbReference type="SUPFAM" id="SSF57302">
    <property type="entry name" value="Snake toxin-like"/>
    <property type="match status" value="1"/>
</dbReference>
<keyword evidence="4" id="KW-1185">Reference proteome</keyword>
<reference evidence="3" key="1">
    <citation type="submission" date="2021-02" db="EMBL/GenBank/DDBJ databases">
        <authorList>
            <person name="Nowell W R."/>
        </authorList>
    </citation>
    <scope>NUCLEOTIDE SEQUENCE</scope>
</reference>
<name>A0A815V716_ADIRI</name>
<dbReference type="PANTHER" id="PTHR23079">
    <property type="entry name" value="RNA-DEPENDENT RNA POLYMERASE"/>
    <property type="match status" value="1"/>
</dbReference>
<dbReference type="Proteomes" id="UP000663828">
    <property type="component" value="Unassembled WGS sequence"/>
</dbReference>
<feature type="region of interest" description="Disordered" evidence="1">
    <location>
        <begin position="1285"/>
        <end position="1312"/>
    </location>
</feature>
<organism evidence="3 4">
    <name type="scientific">Adineta ricciae</name>
    <name type="common">Rotifer</name>
    <dbReference type="NCBI Taxonomy" id="249248"/>
    <lineage>
        <taxon>Eukaryota</taxon>
        <taxon>Metazoa</taxon>
        <taxon>Spiralia</taxon>
        <taxon>Gnathifera</taxon>
        <taxon>Rotifera</taxon>
        <taxon>Eurotatoria</taxon>
        <taxon>Bdelloidea</taxon>
        <taxon>Adinetida</taxon>
        <taxon>Adinetidae</taxon>
        <taxon>Adineta</taxon>
    </lineage>
</organism>
<dbReference type="InterPro" id="IPR045860">
    <property type="entry name" value="Snake_toxin-like_sf"/>
</dbReference>
<feature type="compositionally biased region" description="Basic and acidic residues" evidence="1">
    <location>
        <begin position="1294"/>
        <end position="1311"/>
    </location>
</feature>
<feature type="region of interest" description="Disordered" evidence="1">
    <location>
        <begin position="188"/>
        <end position="239"/>
    </location>
</feature>
<dbReference type="InterPro" id="IPR057596">
    <property type="entry name" value="RDRP_core"/>
</dbReference>
<dbReference type="Pfam" id="PF05183">
    <property type="entry name" value="RdRP"/>
    <property type="match status" value="1"/>
</dbReference>
<dbReference type="GO" id="GO:0003968">
    <property type="term" value="F:RNA-directed RNA polymerase activity"/>
    <property type="evidence" value="ECO:0007669"/>
    <property type="project" value="UniProtKB-KW"/>
</dbReference>
<dbReference type="PANTHER" id="PTHR23079:SF55">
    <property type="entry name" value="RNA-DIRECTED RNA POLYMERASE"/>
    <property type="match status" value="1"/>
</dbReference>
<feature type="region of interest" description="Disordered" evidence="1">
    <location>
        <begin position="446"/>
        <end position="476"/>
    </location>
</feature>
<feature type="compositionally biased region" description="Basic and acidic residues" evidence="1">
    <location>
        <begin position="188"/>
        <end position="198"/>
    </location>
</feature>
<evidence type="ECO:0000259" key="2">
    <source>
        <dbReference type="Pfam" id="PF05183"/>
    </source>
</evidence>
<dbReference type="GO" id="GO:0031380">
    <property type="term" value="C:nuclear RNA-directed RNA polymerase complex"/>
    <property type="evidence" value="ECO:0007669"/>
    <property type="project" value="TreeGrafter"/>
</dbReference>
<comment type="caution">
    <text evidence="3">The sequence shown here is derived from an EMBL/GenBank/DDBJ whole genome shotgun (WGS) entry which is preliminary data.</text>
</comment>
<dbReference type="EMBL" id="CAJNOR010004777">
    <property type="protein sequence ID" value="CAF1526700.1"/>
    <property type="molecule type" value="Genomic_DNA"/>
</dbReference>
<dbReference type="GO" id="GO:0030422">
    <property type="term" value="P:siRNA processing"/>
    <property type="evidence" value="ECO:0007669"/>
    <property type="project" value="TreeGrafter"/>
</dbReference>
<protein>
    <recommendedName>
        <fullName evidence="2">RDRP core domain-containing protein</fullName>
    </recommendedName>
</protein>
<dbReference type="GO" id="GO:0003723">
    <property type="term" value="F:RNA binding"/>
    <property type="evidence" value="ECO:0007669"/>
    <property type="project" value="UniProtKB-KW"/>
</dbReference>
<feature type="compositionally biased region" description="Polar residues" evidence="1">
    <location>
        <begin position="446"/>
        <end position="456"/>
    </location>
</feature>
<evidence type="ECO:0000313" key="4">
    <source>
        <dbReference type="Proteomes" id="UP000663828"/>
    </source>
</evidence>
<feature type="domain" description="RDRP core" evidence="2">
    <location>
        <begin position="672"/>
        <end position="1260"/>
    </location>
</feature>